<feature type="transmembrane region" description="Helical" evidence="6">
    <location>
        <begin position="32"/>
        <end position="49"/>
    </location>
</feature>
<reference evidence="9 10" key="1">
    <citation type="submission" date="2019-11" db="EMBL/GenBank/DDBJ databases">
        <title>Isolation of a new High Light Tolerant Cyanobacteria.</title>
        <authorList>
            <person name="Dobson Z."/>
            <person name="Vaughn N."/>
            <person name="Vaughn M."/>
            <person name="Fromme P."/>
            <person name="Mazor Y."/>
        </authorList>
    </citation>
    <scope>NUCLEOTIDE SEQUENCE [LARGE SCALE GENOMIC DNA]</scope>
    <source>
        <strain evidence="9 10">0216</strain>
    </source>
</reference>
<feature type="transmembrane region" description="Helical" evidence="6">
    <location>
        <begin position="297"/>
        <end position="323"/>
    </location>
</feature>
<comment type="caution">
    <text evidence="9">The sequence shown here is derived from an EMBL/GenBank/DDBJ whole genome shotgun (WGS) entry which is preliminary data.</text>
</comment>
<feature type="transmembrane region" description="Helical" evidence="6">
    <location>
        <begin position="7"/>
        <end position="26"/>
    </location>
</feature>
<comment type="subcellular location">
    <subcellularLocation>
        <location evidence="1">Cell membrane</location>
        <topology evidence="1">Multi-pass membrane protein</topology>
    </subcellularLocation>
</comment>
<evidence type="ECO:0000256" key="1">
    <source>
        <dbReference type="ARBA" id="ARBA00004651"/>
    </source>
</evidence>
<accession>A0A844GYF7</accession>
<dbReference type="NCBIfam" id="TIGR00360">
    <property type="entry name" value="ComEC_N-term"/>
    <property type="match status" value="1"/>
</dbReference>
<dbReference type="Pfam" id="PF03772">
    <property type="entry name" value="Competence"/>
    <property type="match status" value="1"/>
</dbReference>
<protein>
    <submittedName>
        <fullName evidence="9">DUF4131 domain-containing protein</fullName>
    </submittedName>
</protein>
<dbReference type="AlphaFoldDB" id="A0A844GYF7"/>
<evidence type="ECO:0000259" key="8">
    <source>
        <dbReference type="Pfam" id="PF13567"/>
    </source>
</evidence>
<keyword evidence="4 6" id="KW-1133">Transmembrane helix</keyword>
<gene>
    <name evidence="9" type="ORF">GGC33_16970</name>
</gene>
<dbReference type="InterPro" id="IPR004477">
    <property type="entry name" value="ComEC_N"/>
</dbReference>
<evidence type="ECO:0000313" key="10">
    <source>
        <dbReference type="Proteomes" id="UP000437131"/>
    </source>
</evidence>
<feature type="transmembrane region" description="Helical" evidence="6">
    <location>
        <begin position="61"/>
        <end position="78"/>
    </location>
</feature>
<keyword evidence="5 6" id="KW-0472">Membrane</keyword>
<dbReference type="Proteomes" id="UP000437131">
    <property type="component" value="Unassembled WGS sequence"/>
</dbReference>
<sequence length="701" mass="80377">MFFDNKASIYLCLLAFIFGLLLTGYFSFSQGFYLGLFSFIFLFIISFVLKNKRFLIIDLRYIFIIFLVFITGFYYYYFRLPSVSDLDISHYISHSFYNRVAVEGVILTTPRVNQNHKSRFIFQARELVKENNEREKVTGKIYVTSPLLEVNGLFPSTVVILEGNLYQPSPPLNPDGFNFADYLQRQGVFSGLRVNSVSVIKEGNRWNEFLFWIRRRIIQTHVRFLNIPSGSLVSSMVMGSRAVDLDWQLQESFRLAGLAHVLAASGFHVSLLLGLILAVTQSFSSRTRFLMGGLTLFIYATITGFYPSILRACLMGFAILAAIINEKKVRVSGSLLLVAVILLLINPLWIFDLGFQLSFLATFGLIVSLPTIVQKLDWLPPTLANLIAVPLAATLWTLPLQFYYFHRFPLYGILTNILSTPLVIILTLGGIFTAFIGVFFPLLGSAIASIFYPIIWLLIKLVKISNQLPLSSIAVGQINIFTLIIIYVIFLVILYIKSVNKYKYFLIIFTLILIIFPLIYQKLTLIQITVIDNSYKPTIIIQNKSNTALINLGDKDNIYFTILPFLRSEGINSVELVIDNKNKESLNILTKYLPVKNINQFHQNTIKSIKIKEINPNYIYFTLENNSFLIIKKQVDNLTKYNYFDYIIVMANNINYDFLENINFHSILSKNTELKTNLENTKVSLINNNFIQWQLTKNDRS</sequence>
<feature type="transmembrane region" description="Helical" evidence="6">
    <location>
        <begin position="255"/>
        <end position="277"/>
    </location>
</feature>
<feature type="transmembrane region" description="Helical" evidence="6">
    <location>
        <begin position="502"/>
        <end position="520"/>
    </location>
</feature>
<dbReference type="GO" id="GO:0005886">
    <property type="term" value="C:plasma membrane"/>
    <property type="evidence" value="ECO:0007669"/>
    <property type="project" value="UniProtKB-SubCell"/>
</dbReference>
<dbReference type="InterPro" id="IPR052159">
    <property type="entry name" value="Competence_DNA_uptake"/>
</dbReference>
<name>A0A844GYF7_9CHRO</name>
<evidence type="ECO:0000256" key="3">
    <source>
        <dbReference type="ARBA" id="ARBA00022692"/>
    </source>
</evidence>
<feature type="transmembrane region" description="Helical" evidence="6">
    <location>
        <begin position="471"/>
        <end position="496"/>
    </location>
</feature>
<proteinExistence type="predicted"/>
<dbReference type="RefSeq" id="WP_155084700.1">
    <property type="nucleotide sequence ID" value="NZ_WMIA01000037.1"/>
</dbReference>
<dbReference type="Pfam" id="PF13567">
    <property type="entry name" value="DUF4131"/>
    <property type="match status" value="1"/>
</dbReference>
<feature type="domain" description="DUF4131" evidence="8">
    <location>
        <begin position="32"/>
        <end position="199"/>
    </location>
</feature>
<evidence type="ECO:0000256" key="5">
    <source>
        <dbReference type="ARBA" id="ARBA00023136"/>
    </source>
</evidence>
<keyword evidence="3 6" id="KW-0812">Transmembrane</keyword>
<feature type="transmembrane region" description="Helical" evidence="6">
    <location>
        <begin position="335"/>
        <end position="366"/>
    </location>
</feature>
<feature type="transmembrane region" description="Helical" evidence="6">
    <location>
        <begin position="438"/>
        <end position="459"/>
    </location>
</feature>
<evidence type="ECO:0000256" key="4">
    <source>
        <dbReference type="ARBA" id="ARBA00022989"/>
    </source>
</evidence>
<feature type="transmembrane region" description="Helical" evidence="6">
    <location>
        <begin position="410"/>
        <end position="432"/>
    </location>
</feature>
<feature type="transmembrane region" description="Helical" evidence="6">
    <location>
        <begin position="378"/>
        <end position="398"/>
    </location>
</feature>
<evidence type="ECO:0000313" key="9">
    <source>
        <dbReference type="EMBL" id="MTF40603.1"/>
    </source>
</evidence>
<dbReference type="InterPro" id="IPR025405">
    <property type="entry name" value="DUF4131"/>
</dbReference>
<dbReference type="PANTHER" id="PTHR30619:SF1">
    <property type="entry name" value="RECOMBINATION PROTEIN 2"/>
    <property type="match status" value="1"/>
</dbReference>
<feature type="transmembrane region" description="Helical" evidence="6">
    <location>
        <begin position="224"/>
        <end position="243"/>
    </location>
</feature>
<feature type="domain" description="ComEC/Rec2-related protein" evidence="7">
    <location>
        <begin position="238"/>
        <end position="497"/>
    </location>
</feature>
<dbReference type="PANTHER" id="PTHR30619">
    <property type="entry name" value="DNA INTERNALIZATION/COMPETENCE PROTEIN COMEC/REC2"/>
    <property type="match status" value="1"/>
</dbReference>
<evidence type="ECO:0000259" key="7">
    <source>
        <dbReference type="Pfam" id="PF03772"/>
    </source>
</evidence>
<dbReference type="EMBL" id="WMIA01000037">
    <property type="protein sequence ID" value="MTF40603.1"/>
    <property type="molecule type" value="Genomic_DNA"/>
</dbReference>
<evidence type="ECO:0000256" key="6">
    <source>
        <dbReference type="SAM" id="Phobius"/>
    </source>
</evidence>
<keyword evidence="2" id="KW-1003">Cell membrane</keyword>
<organism evidence="9 10">
    <name type="scientific">Cyanobacterium aponinum 0216</name>
    <dbReference type="NCBI Taxonomy" id="2676140"/>
    <lineage>
        <taxon>Bacteria</taxon>
        <taxon>Bacillati</taxon>
        <taxon>Cyanobacteriota</taxon>
        <taxon>Cyanophyceae</taxon>
        <taxon>Oscillatoriophycideae</taxon>
        <taxon>Chroococcales</taxon>
        <taxon>Geminocystaceae</taxon>
        <taxon>Cyanobacterium</taxon>
    </lineage>
</organism>
<evidence type="ECO:0000256" key="2">
    <source>
        <dbReference type="ARBA" id="ARBA00022475"/>
    </source>
</evidence>